<proteinExistence type="predicted"/>
<name>A0ACC3N645_9PEZI</name>
<sequence>MSRTSNDSSWGRRKSLNLLPTLNSLRSSDDAAVKPPRTLKKPQRAPTLFTDINHPDIAHAAGDSRTATPVADSPRFRRPSLNLRSSVKRKSYSAGKSSMQWSSDEFPGDAGTGEPLSATPSSATSLGFSEGTVEGMTPGRNVVLHGEVQTSAGVFRKKKEYLVLTEVHIIRYKSQTKAADAFSAVPSPSGRPQGAKHGATPSLGSFSDLQTLSDSSGDKDGRISLRHVVASYRLDDGKPYFALDVCYLDEESVQSSVLTLQFSNPEERDLWLKHIRGTSNEARLRQRTSISAFNIENAARVVERDHDYDPANCAIYKVVQRHTASKSSRSSTTDDLAKLSSTVCFLAIGVHKLHIIQLVKATSRSQSPSVASNNAQASYGILNMTSVRVSESDDAVELTFRQPLQPPKTLHLASLWSQEVAARLYTAENFLRPECGHRLLKFIAPPEVEDLIAPSVPTDEGHGCLDRTLAAYSIAYGLNPANVRYTINYDCEDGPRFDLLPPSDTRRPEYGPLALLAIMRALRYNESFGSISFAGTCLDSLNGLRDEHGREYVCLRTKRGTPIKLTEDELGRCCLLVQEIRALAATSKRLRRMDFSGCVTAKAPPAPQTLEEEAVRTKDIGCGVVEALVPLCRHQTTNVDWIGLNGIQLTDTDMDYLVGAAVDKSCHFRAIELNRCGLNDRSMGLILDALRAQENTLEAIEIAGNTARLDPVTFDSQLGMFGFIRKLNLSYVSRTSGNEPLLTAETLLIWRLQELRLSGTPLNSASVDAVATYLAHPQSRTLRQLHFDNAFLTGSGIATILHSLQQNPGQPRDLHLNISQNFLARGLEKVTKAIADGLAPSHLSMRAIEYREESSFRKMLAALTKNKTIRSLDMSQTALPGDAGEDTCRALARLLAENDTLQELDLSGEDSRLASSRLGAGINDALAGLKQNKSLHTFRIERQRLGLQGASTLAEVLKENTTLRELHCDNNGIPLHGLTDLVNSLIDNTTLVYLPTMRDGREAAFRSAEATMKGMSEVEPLDAPTHGRTTSFSSASGVRRGISSVKRSAARAASYTPSFPALPSSSRNSSAPDKSASATSPTFSASRTRQMTQGPVAAPVSFTVQDIQTTHRLLSEQWDRQCYRLAQYLERNWCLLNDIPAGMEVEDEKFERPQSVGSIGKVLELVKSETTPRVEKDLYFDPATSSQPQMSEVGSTTLMGGKHPMSFKQFILEEGPESPDAIEEMEARTKQLRVDTSLDRFEEPRTPTQGFFTA</sequence>
<protein>
    <submittedName>
        <fullName evidence="1">Uncharacterized protein</fullName>
    </submittedName>
</protein>
<dbReference type="EMBL" id="JAUTXU010000083">
    <property type="protein sequence ID" value="KAK3710567.1"/>
    <property type="molecule type" value="Genomic_DNA"/>
</dbReference>
<evidence type="ECO:0000313" key="1">
    <source>
        <dbReference type="EMBL" id="KAK3710567.1"/>
    </source>
</evidence>
<accession>A0ACC3N645</accession>
<evidence type="ECO:0000313" key="2">
    <source>
        <dbReference type="Proteomes" id="UP001281147"/>
    </source>
</evidence>
<gene>
    <name evidence="1" type="ORF">LTR37_010194</name>
</gene>
<comment type="caution">
    <text evidence="1">The sequence shown here is derived from an EMBL/GenBank/DDBJ whole genome shotgun (WGS) entry which is preliminary data.</text>
</comment>
<keyword evidence="2" id="KW-1185">Reference proteome</keyword>
<organism evidence="1 2">
    <name type="scientific">Vermiconidia calcicola</name>
    <dbReference type="NCBI Taxonomy" id="1690605"/>
    <lineage>
        <taxon>Eukaryota</taxon>
        <taxon>Fungi</taxon>
        <taxon>Dikarya</taxon>
        <taxon>Ascomycota</taxon>
        <taxon>Pezizomycotina</taxon>
        <taxon>Dothideomycetes</taxon>
        <taxon>Dothideomycetidae</taxon>
        <taxon>Mycosphaerellales</taxon>
        <taxon>Extremaceae</taxon>
        <taxon>Vermiconidia</taxon>
    </lineage>
</organism>
<dbReference type="Proteomes" id="UP001281147">
    <property type="component" value="Unassembled WGS sequence"/>
</dbReference>
<reference evidence="1" key="1">
    <citation type="submission" date="2023-07" db="EMBL/GenBank/DDBJ databases">
        <title>Black Yeasts Isolated from many extreme environments.</title>
        <authorList>
            <person name="Coleine C."/>
            <person name="Stajich J.E."/>
            <person name="Selbmann L."/>
        </authorList>
    </citation>
    <scope>NUCLEOTIDE SEQUENCE</scope>
    <source>
        <strain evidence="1">CCFEE 5714</strain>
    </source>
</reference>